<dbReference type="NCBIfam" id="TIGR01254">
    <property type="entry name" value="sfuA"/>
    <property type="match status" value="1"/>
</dbReference>
<evidence type="ECO:0000256" key="1">
    <source>
        <dbReference type="ARBA" id="ARBA00022729"/>
    </source>
</evidence>
<dbReference type="OrthoDB" id="9769319at2"/>
<proteinExistence type="predicted"/>
<dbReference type="SUPFAM" id="SSF53850">
    <property type="entry name" value="Periplasmic binding protein-like II"/>
    <property type="match status" value="1"/>
</dbReference>
<dbReference type="Proteomes" id="UP000236199">
    <property type="component" value="Unassembled WGS sequence"/>
</dbReference>
<name>A0A2K1PBX7_9BACT</name>
<dbReference type="RefSeq" id="WP_103078764.1">
    <property type="nucleotide sequence ID" value="NZ_AZRM01000025.1"/>
</dbReference>
<dbReference type="EMBL" id="AZRM01000025">
    <property type="protein sequence ID" value="PNS00305.1"/>
    <property type="molecule type" value="Genomic_DNA"/>
</dbReference>
<sequence length="325" mass="37321">MKKFLAMLGVIVVLLSFAFSEELTVYVYESLSWIEEGTIQKFEKMNDCEVKVVKLGDAGNVLTRLVLEKKNPRADVVIGLDQSLAAKAVEEDLLIPYTPKNIENVKDKALIFDPEYYVVPYDYGVIAIIYDPENIQEELVSFEDLTKYKNSLIIQDPRASSTGQAFLLWTIAVYGNEWKDFWERLMPAILTVSPSWDDSFAKFEIGEAPMMVSYATDSAYSQYYYGSSKYKVFIPKEGAYVQIEGAGIVKGTDNLDLAQKFIEFMLTEDFQKEIPLKQWMFPVIDVELPEVYQYAVVPEKILTIPAQEISNNLERWLKEWEALLY</sequence>
<accession>A0A2K1PBX7</accession>
<comment type="caution">
    <text evidence="2">The sequence shown here is derived from an EMBL/GenBank/DDBJ whole genome shotgun (WGS) entry which is preliminary data.</text>
</comment>
<dbReference type="Pfam" id="PF13343">
    <property type="entry name" value="SBP_bac_6"/>
    <property type="match status" value="1"/>
</dbReference>
<evidence type="ECO:0000313" key="2">
    <source>
        <dbReference type="EMBL" id="PNS00305.1"/>
    </source>
</evidence>
<gene>
    <name evidence="2" type="ORF">X928_05175</name>
</gene>
<reference evidence="2 3" key="1">
    <citation type="submission" date="2013-12" db="EMBL/GenBank/DDBJ databases">
        <title>Comparative genomics of Petrotoga isolates.</title>
        <authorList>
            <person name="Nesbo C.L."/>
            <person name="Charchuk R."/>
            <person name="Chow K."/>
        </authorList>
    </citation>
    <scope>NUCLEOTIDE SEQUENCE [LARGE SCALE GENOMIC DNA]</scope>
    <source>
        <strain evidence="2 3">DSM 10691</strain>
    </source>
</reference>
<evidence type="ECO:0000313" key="3">
    <source>
        <dbReference type="Proteomes" id="UP000236199"/>
    </source>
</evidence>
<protein>
    <submittedName>
        <fullName evidence="2">ABC transporter substrate-binding protein</fullName>
    </submittedName>
</protein>
<dbReference type="GO" id="GO:0030975">
    <property type="term" value="F:thiamine binding"/>
    <property type="evidence" value="ECO:0007669"/>
    <property type="project" value="InterPro"/>
</dbReference>
<organism evidence="2 3">
    <name type="scientific">Petrotoga miotherma DSM 10691</name>
    <dbReference type="NCBI Taxonomy" id="1434326"/>
    <lineage>
        <taxon>Bacteria</taxon>
        <taxon>Thermotogati</taxon>
        <taxon>Thermotogota</taxon>
        <taxon>Thermotogae</taxon>
        <taxon>Petrotogales</taxon>
        <taxon>Petrotogaceae</taxon>
        <taxon>Petrotoga</taxon>
    </lineage>
</organism>
<keyword evidence="1" id="KW-0732">Signal</keyword>
<dbReference type="Gene3D" id="3.40.190.10">
    <property type="entry name" value="Periplasmic binding protein-like II"/>
    <property type="match status" value="2"/>
</dbReference>
<dbReference type="GO" id="GO:0015888">
    <property type="term" value="P:thiamine transport"/>
    <property type="evidence" value="ECO:0007669"/>
    <property type="project" value="InterPro"/>
</dbReference>
<dbReference type="PANTHER" id="PTHR30006">
    <property type="entry name" value="THIAMINE-BINDING PERIPLASMIC PROTEIN-RELATED"/>
    <property type="match status" value="1"/>
</dbReference>
<dbReference type="AlphaFoldDB" id="A0A2K1PBX7"/>
<dbReference type="PANTHER" id="PTHR30006:SF2">
    <property type="entry name" value="ABC TRANSPORTER SUBSTRATE-BINDING PROTEIN"/>
    <property type="match status" value="1"/>
</dbReference>
<dbReference type="InterPro" id="IPR005948">
    <property type="entry name" value="ThiB-like"/>
</dbReference>
<keyword evidence="3" id="KW-1185">Reference proteome</keyword>
<dbReference type="CDD" id="cd13545">
    <property type="entry name" value="PBP2_TbpA"/>
    <property type="match status" value="1"/>
</dbReference>